<dbReference type="InterPro" id="IPR013189">
    <property type="entry name" value="Glyco_hydro_32_C"/>
</dbReference>
<gene>
    <name evidence="4" type="ORF">ExPECSC038_03797</name>
</gene>
<feature type="domain" description="Glycosyl hydrolase family 32 C-terminal" evidence="3">
    <location>
        <begin position="32"/>
        <end position="173"/>
    </location>
</feature>
<evidence type="ECO:0000259" key="3">
    <source>
        <dbReference type="Pfam" id="PF08244"/>
    </source>
</evidence>
<name>A0A4C3BC42_ECOLX</name>
<evidence type="ECO:0000313" key="5">
    <source>
        <dbReference type="Proteomes" id="UP000300926"/>
    </source>
</evidence>
<accession>A0A4C3BC42</accession>
<reference evidence="4 5" key="1">
    <citation type="submission" date="2018-04" db="EMBL/GenBank/DDBJ databases">
        <title>Large scale genomics of bovine and human commensal E. coli to reveal the emerging process of EHEC.</title>
        <authorList>
            <person name="Arimizu Y."/>
            <person name="Ogura Y."/>
        </authorList>
    </citation>
    <scope>NUCLEOTIDE SEQUENCE [LARGE SCALE GENOMIC DNA]</scope>
    <source>
        <strain evidence="4 5">ECSC038</strain>
    </source>
</reference>
<dbReference type="GO" id="GO:0016798">
    <property type="term" value="F:hydrolase activity, acting on glycosyl bonds"/>
    <property type="evidence" value="ECO:0007669"/>
    <property type="project" value="UniProtKB-KW"/>
</dbReference>
<dbReference type="InterPro" id="IPR013320">
    <property type="entry name" value="ConA-like_dom_sf"/>
</dbReference>
<dbReference type="InterPro" id="IPR023296">
    <property type="entry name" value="Glyco_hydro_beta-prop_sf"/>
</dbReference>
<dbReference type="PANTHER" id="PTHR43101">
    <property type="entry name" value="BETA-FRUCTOSIDASE"/>
    <property type="match status" value="1"/>
</dbReference>
<sequence length="176" mass="20106">MPTRSEAWAGCLTLPREVFERDGRLCQRPVREVESLRRKCQPLSPVRLQGLQLLTENVQAAELLVTWHTVDSHAEHYGVRLGDGLRLYVDNQAGRLVLWRYYPEEGLDGYRSVELPDTEYLTLRIFLDRSSVEVFVNDGEATLSSRIYPQADSRQLSLYAAHGDAILTNGTLWMLT</sequence>
<evidence type="ECO:0000313" key="4">
    <source>
        <dbReference type="EMBL" id="GCO39589.1"/>
    </source>
</evidence>
<comment type="caution">
    <text evidence="4">The sequence shown here is derived from an EMBL/GenBank/DDBJ whole genome shotgun (WGS) entry which is preliminary data.</text>
</comment>
<protein>
    <submittedName>
        <fullName evidence="4">Sucrose-6-phosphate hydrolase</fullName>
    </submittedName>
</protein>
<dbReference type="SUPFAM" id="SSF49899">
    <property type="entry name" value="Concanavalin A-like lectins/glucanases"/>
    <property type="match status" value="1"/>
</dbReference>
<dbReference type="Proteomes" id="UP000300926">
    <property type="component" value="Unassembled WGS sequence"/>
</dbReference>
<keyword evidence="2" id="KW-0326">Glycosidase</keyword>
<dbReference type="AlphaFoldDB" id="A0A4C3BC42"/>
<organism evidence="4 5">
    <name type="scientific">Escherichia coli</name>
    <dbReference type="NCBI Taxonomy" id="562"/>
    <lineage>
        <taxon>Bacteria</taxon>
        <taxon>Pseudomonadati</taxon>
        <taxon>Pseudomonadota</taxon>
        <taxon>Gammaproteobacteria</taxon>
        <taxon>Enterobacterales</taxon>
        <taxon>Enterobacteriaceae</taxon>
        <taxon>Escherichia</taxon>
    </lineage>
</organism>
<proteinExistence type="predicted"/>
<dbReference type="Gene3D" id="2.60.120.560">
    <property type="entry name" value="Exo-inulinase, domain 1"/>
    <property type="match status" value="1"/>
</dbReference>
<dbReference type="Pfam" id="PF08244">
    <property type="entry name" value="Glyco_hydro_32C"/>
    <property type="match status" value="1"/>
</dbReference>
<keyword evidence="1 4" id="KW-0378">Hydrolase</keyword>
<evidence type="ECO:0000256" key="1">
    <source>
        <dbReference type="ARBA" id="ARBA00022801"/>
    </source>
</evidence>
<dbReference type="Gene3D" id="2.115.10.20">
    <property type="entry name" value="Glycosyl hydrolase domain, family 43"/>
    <property type="match status" value="1"/>
</dbReference>
<dbReference type="PANTHER" id="PTHR43101:SF1">
    <property type="entry name" value="BETA-FRUCTOSIDASE"/>
    <property type="match status" value="1"/>
</dbReference>
<evidence type="ECO:0000256" key="2">
    <source>
        <dbReference type="ARBA" id="ARBA00023295"/>
    </source>
</evidence>
<dbReference type="InterPro" id="IPR051214">
    <property type="entry name" value="GH32_Enzymes"/>
</dbReference>
<dbReference type="EMBL" id="BFIH01000066">
    <property type="protein sequence ID" value="GCO39589.1"/>
    <property type="molecule type" value="Genomic_DNA"/>
</dbReference>